<organism evidence="9 10">
    <name type="scientific">Paenibacillus algicola</name>
    <dbReference type="NCBI Taxonomy" id="2565926"/>
    <lineage>
        <taxon>Bacteria</taxon>
        <taxon>Bacillati</taxon>
        <taxon>Bacillota</taxon>
        <taxon>Bacilli</taxon>
        <taxon>Bacillales</taxon>
        <taxon>Paenibacillaceae</taxon>
        <taxon>Paenibacillus</taxon>
    </lineage>
</organism>
<keyword evidence="2 7" id="KW-0813">Transport</keyword>
<dbReference type="CDD" id="cd06261">
    <property type="entry name" value="TM_PBP2"/>
    <property type="match status" value="1"/>
</dbReference>
<evidence type="ECO:0000256" key="6">
    <source>
        <dbReference type="ARBA" id="ARBA00023136"/>
    </source>
</evidence>
<keyword evidence="6 7" id="KW-0472">Membrane</keyword>
<evidence type="ECO:0000259" key="8">
    <source>
        <dbReference type="PROSITE" id="PS50928"/>
    </source>
</evidence>
<accession>A0A4P8XLM2</accession>
<dbReference type="Pfam" id="PF00528">
    <property type="entry name" value="BPD_transp_1"/>
    <property type="match status" value="1"/>
</dbReference>
<evidence type="ECO:0000256" key="2">
    <source>
        <dbReference type="ARBA" id="ARBA00022448"/>
    </source>
</evidence>
<dbReference type="PROSITE" id="PS50928">
    <property type="entry name" value="ABC_TM1"/>
    <property type="match status" value="1"/>
</dbReference>
<dbReference type="Proteomes" id="UP000300879">
    <property type="component" value="Chromosome"/>
</dbReference>
<evidence type="ECO:0000313" key="10">
    <source>
        <dbReference type="Proteomes" id="UP000300879"/>
    </source>
</evidence>
<evidence type="ECO:0000256" key="7">
    <source>
        <dbReference type="RuleBase" id="RU363032"/>
    </source>
</evidence>
<keyword evidence="10" id="KW-1185">Reference proteome</keyword>
<protein>
    <submittedName>
        <fullName evidence="9">Sugar ABC transporter permease</fullName>
    </submittedName>
</protein>
<dbReference type="InterPro" id="IPR035906">
    <property type="entry name" value="MetI-like_sf"/>
</dbReference>
<comment type="subcellular location">
    <subcellularLocation>
        <location evidence="1 7">Cell membrane</location>
        <topology evidence="1 7">Multi-pass membrane protein</topology>
    </subcellularLocation>
</comment>
<dbReference type="OrthoDB" id="9785836at2"/>
<dbReference type="GO" id="GO:0005886">
    <property type="term" value="C:plasma membrane"/>
    <property type="evidence" value="ECO:0007669"/>
    <property type="project" value="UniProtKB-SubCell"/>
</dbReference>
<dbReference type="PANTHER" id="PTHR43227">
    <property type="entry name" value="BLL4140 PROTEIN"/>
    <property type="match status" value="1"/>
</dbReference>
<dbReference type="SUPFAM" id="SSF161098">
    <property type="entry name" value="MetI-like"/>
    <property type="match status" value="1"/>
</dbReference>
<feature type="domain" description="ABC transmembrane type-1" evidence="8">
    <location>
        <begin position="93"/>
        <end position="308"/>
    </location>
</feature>
<evidence type="ECO:0000256" key="3">
    <source>
        <dbReference type="ARBA" id="ARBA00022475"/>
    </source>
</evidence>
<dbReference type="GO" id="GO:0055085">
    <property type="term" value="P:transmembrane transport"/>
    <property type="evidence" value="ECO:0007669"/>
    <property type="project" value="InterPro"/>
</dbReference>
<feature type="transmembrane region" description="Helical" evidence="7">
    <location>
        <begin position="287"/>
        <end position="308"/>
    </location>
</feature>
<feature type="transmembrane region" description="Helical" evidence="7">
    <location>
        <begin position="92"/>
        <end position="117"/>
    </location>
</feature>
<dbReference type="EMBL" id="CP040396">
    <property type="protein sequence ID" value="QCT03656.1"/>
    <property type="molecule type" value="Genomic_DNA"/>
</dbReference>
<feature type="transmembrane region" description="Helical" evidence="7">
    <location>
        <begin position="32"/>
        <end position="51"/>
    </location>
</feature>
<dbReference type="RefSeq" id="WP_138226495.1">
    <property type="nucleotide sequence ID" value="NZ_CP040396.1"/>
</dbReference>
<name>A0A4P8XLM2_9BACL</name>
<evidence type="ECO:0000256" key="1">
    <source>
        <dbReference type="ARBA" id="ARBA00004651"/>
    </source>
</evidence>
<dbReference type="InterPro" id="IPR050809">
    <property type="entry name" value="UgpAE/MalFG_permease"/>
</dbReference>
<reference evidence="9 10" key="1">
    <citation type="submission" date="2019-05" db="EMBL/GenBank/DDBJ databases">
        <authorList>
            <person name="Chen C."/>
        </authorList>
    </citation>
    <scope>NUCLEOTIDE SEQUENCE [LARGE SCALE GENOMIC DNA]</scope>
    <source>
        <strain evidence="9 10">HB172198</strain>
    </source>
</reference>
<comment type="similarity">
    <text evidence="7">Belongs to the binding-protein-dependent transport system permease family.</text>
</comment>
<dbReference type="AlphaFoldDB" id="A0A4P8XLM2"/>
<dbReference type="InterPro" id="IPR000515">
    <property type="entry name" value="MetI-like"/>
</dbReference>
<keyword evidence="5 7" id="KW-1133">Transmembrane helix</keyword>
<dbReference type="KEGG" id="palo:E6C60_2945"/>
<gene>
    <name evidence="9" type="ORF">E6C60_2945</name>
</gene>
<feature type="transmembrane region" description="Helical" evidence="7">
    <location>
        <begin position="190"/>
        <end position="209"/>
    </location>
</feature>
<dbReference type="Gene3D" id="1.10.3720.10">
    <property type="entry name" value="MetI-like"/>
    <property type="match status" value="1"/>
</dbReference>
<dbReference type="PANTHER" id="PTHR43227:SF11">
    <property type="entry name" value="BLL4140 PROTEIN"/>
    <property type="match status" value="1"/>
</dbReference>
<sequence length="321" mass="36240">MQKVNEVQKLPAPLHRQTTPLKQKAGRLLKSYQLYLFVLPALLYYVVFHYVPMYGVQIAFKNFMAFKGISESPWVGFEHFERFFNSFEFTKIILNTIQLSLMQLILGFPAPIILALMLNQLMHKRFKKFVQTIIYAPHFISTVVIAGMLFLFLSPQTGFINKLIEGLGGEAVFFMGDPGWFRSVYVLSEIWQNTGWGTIIYLAALTSISPELHESAVVDGANKFQRIVHIDIPGIMPTAVILLILSTGNIMSLGFEKVYLMQTPLNLPTSEIISTYVYKTGLVGAQYSFSTAVGLFNSIINFVILLSVNQIAKKTSNTSLW</sequence>
<feature type="transmembrane region" description="Helical" evidence="7">
    <location>
        <begin position="129"/>
        <end position="153"/>
    </location>
</feature>
<keyword evidence="3" id="KW-1003">Cell membrane</keyword>
<keyword evidence="4 7" id="KW-0812">Transmembrane</keyword>
<evidence type="ECO:0000256" key="5">
    <source>
        <dbReference type="ARBA" id="ARBA00022989"/>
    </source>
</evidence>
<evidence type="ECO:0000313" key="9">
    <source>
        <dbReference type="EMBL" id="QCT03656.1"/>
    </source>
</evidence>
<proteinExistence type="inferred from homology"/>
<feature type="transmembrane region" description="Helical" evidence="7">
    <location>
        <begin position="230"/>
        <end position="255"/>
    </location>
</feature>
<evidence type="ECO:0000256" key="4">
    <source>
        <dbReference type="ARBA" id="ARBA00022692"/>
    </source>
</evidence>